<comment type="caution">
    <text evidence="2">The sequence shown here is derived from an EMBL/GenBank/DDBJ whole genome shotgun (WGS) entry which is preliminary data.</text>
</comment>
<evidence type="ECO:0000313" key="3">
    <source>
        <dbReference type="Proteomes" id="UP000005384"/>
    </source>
</evidence>
<protein>
    <recommendedName>
        <fullName evidence="1">BFD-like [2Fe-2S]-binding domain-containing protein</fullName>
    </recommendedName>
</protein>
<name>G5IIG7_9FIRM</name>
<evidence type="ECO:0000313" key="2">
    <source>
        <dbReference type="EMBL" id="EHI58602.1"/>
    </source>
</evidence>
<accession>G5IIG7</accession>
<feature type="domain" description="BFD-like [2Fe-2S]-binding" evidence="1">
    <location>
        <begin position="6"/>
        <end position="54"/>
    </location>
</feature>
<dbReference type="HOGENOM" id="CLU_159205_4_3_9"/>
<reference evidence="2 3" key="1">
    <citation type="submission" date="2011-08" db="EMBL/GenBank/DDBJ databases">
        <title>The Genome Sequence of Clostridium hathewayi WAL-18680.</title>
        <authorList>
            <consortium name="The Broad Institute Genome Sequencing Platform"/>
            <person name="Earl A."/>
            <person name="Ward D."/>
            <person name="Feldgarden M."/>
            <person name="Gevers D."/>
            <person name="Finegold S.M."/>
            <person name="Summanen P.H."/>
            <person name="Molitoris D.R."/>
            <person name="Song M."/>
            <person name="Daigneault M."/>
            <person name="Allen-Vercoe E."/>
            <person name="Young S.K."/>
            <person name="Zeng Q."/>
            <person name="Gargeya S."/>
            <person name="Fitzgerald M."/>
            <person name="Haas B."/>
            <person name="Abouelleil A."/>
            <person name="Alvarado L."/>
            <person name="Arachchi H.M."/>
            <person name="Berlin A."/>
            <person name="Brown A."/>
            <person name="Chapman S.B."/>
            <person name="Chen Z."/>
            <person name="Dunbar C."/>
            <person name="Freedman E."/>
            <person name="Gearin G."/>
            <person name="Gellesch M."/>
            <person name="Goldberg J."/>
            <person name="Griggs A."/>
            <person name="Gujja S."/>
            <person name="Heiman D."/>
            <person name="Howarth C."/>
            <person name="Larson L."/>
            <person name="Lui A."/>
            <person name="MacDonald P.J.P."/>
            <person name="Montmayeur A."/>
            <person name="Murphy C."/>
            <person name="Neiman D."/>
            <person name="Pearson M."/>
            <person name="Priest M."/>
            <person name="Roberts A."/>
            <person name="Saif S."/>
            <person name="Shea T."/>
            <person name="Shenoy N."/>
            <person name="Sisk P."/>
            <person name="Stolte C."/>
            <person name="Sykes S."/>
            <person name="Wortman J."/>
            <person name="Nusbaum C."/>
            <person name="Birren B."/>
        </authorList>
    </citation>
    <scope>NUCLEOTIDE SEQUENCE [LARGE SCALE GENOMIC DNA]</scope>
    <source>
        <strain evidence="2 3">WAL-18680</strain>
    </source>
</reference>
<dbReference type="OrthoDB" id="15293at2"/>
<proteinExistence type="predicted"/>
<keyword evidence="3" id="KW-1185">Reference proteome</keyword>
<dbReference type="InterPro" id="IPR007419">
    <property type="entry name" value="BFD-like_2Fe2S-bd_dom"/>
</dbReference>
<dbReference type="RefSeq" id="WP_006781274.1">
    <property type="nucleotide sequence ID" value="NZ_CP040506.1"/>
</dbReference>
<dbReference type="EMBL" id="ADLN01000092">
    <property type="protein sequence ID" value="EHI58602.1"/>
    <property type="molecule type" value="Genomic_DNA"/>
</dbReference>
<dbReference type="Gene3D" id="1.10.10.1100">
    <property type="entry name" value="BFD-like [2Fe-2S]-binding domain"/>
    <property type="match status" value="1"/>
</dbReference>
<gene>
    <name evidence="2" type="ORF">HMPREF9473_03295</name>
</gene>
<organism evidence="2 3">
    <name type="scientific">Hungatella hathewayi WAL-18680</name>
    <dbReference type="NCBI Taxonomy" id="742737"/>
    <lineage>
        <taxon>Bacteria</taxon>
        <taxon>Bacillati</taxon>
        <taxon>Bacillota</taxon>
        <taxon>Clostridia</taxon>
        <taxon>Lachnospirales</taxon>
        <taxon>Lachnospiraceae</taxon>
        <taxon>Hungatella</taxon>
    </lineage>
</organism>
<dbReference type="Pfam" id="PF04324">
    <property type="entry name" value="Fer2_BFD"/>
    <property type="match status" value="1"/>
</dbReference>
<evidence type="ECO:0000259" key="1">
    <source>
        <dbReference type="Pfam" id="PF04324"/>
    </source>
</evidence>
<dbReference type="PATRIC" id="fig|742737.3.peg.3273"/>
<dbReference type="Proteomes" id="UP000005384">
    <property type="component" value="Unassembled WGS sequence"/>
</dbReference>
<sequence>MNLDKTVCYCMKITYRKVKEAVDSGATTLEEVQKKTGAGTVCKKCCENLERLVEDFAADHRA</sequence>
<dbReference type="InterPro" id="IPR041854">
    <property type="entry name" value="BFD-like_2Fe2S-bd_dom_sf"/>
</dbReference>
<dbReference type="AlphaFoldDB" id="G5IIG7"/>